<dbReference type="InterPro" id="IPR000719">
    <property type="entry name" value="Prot_kinase_dom"/>
</dbReference>
<feature type="compositionally biased region" description="Polar residues" evidence="16">
    <location>
        <begin position="440"/>
        <end position="455"/>
    </location>
</feature>
<keyword evidence="12" id="KW-0131">Cell cycle</keyword>
<feature type="domain" description="Protein kinase" evidence="17">
    <location>
        <begin position="21"/>
        <end position="272"/>
    </location>
</feature>
<evidence type="ECO:0000256" key="9">
    <source>
        <dbReference type="ARBA" id="ARBA00022840"/>
    </source>
</evidence>
<evidence type="ECO:0000256" key="3">
    <source>
        <dbReference type="ARBA" id="ARBA00012513"/>
    </source>
</evidence>
<evidence type="ECO:0000256" key="7">
    <source>
        <dbReference type="ARBA" id="ARBA00022741"/>
    </source>
</evidence>
<evidence type="ECO:0000256" key="15">
    <source>
        <dbReference type="PROSITE-ProRule" id="PRU10141"/>
    </source>
</evidence>
<dbReference type="SUPFAM" id="SSF56112">
    <property type="entry name" value="Protein kinase-like (PK-like)"/>
    <property type="match status" value="1"/>
</dbReference>
<evidence type="ECO:0000313" key="19">
    <source>
        <dbReference type="EMBL" id="CAJ0572058.1"/>
    </source>
</evidence>
<accession>A0AA36CPP8</accession>
<dbReference type="InterPro" id="IPR001772">
    <property type="entry name" value="KA1_dom"/>
</dbReference>
<evidence type="ECO:0000256" key="1">
    <source>
        <dbReference type="ARBA" id="ARBA00004202"/>
    </source>
</evidence>
<dbReference type="Gene3D" id="1.10.510.10">
    <property type="entry name" value="Transferase(Phosphotransferase) domain 1"/>
    <property type="match status" value="1"/>
</dbReference>
<evidence type="ECO:0000256" key="16">
    <source>
        <dbReference type="SAM" id="MobiDB-lite"/>
    </source>
</evidence>
<feature type="domain" description="KA1" evidence="18">
    <location>
        <begin position="626"/>
        <end position="675"/>
    </location>
</feature>
<dbReference type="Pfam" id="PF21594">
    <property type="entry name" value="UBA_MELK"/>
    <property type="match status" value="1"/>
</dbReference>
<dbReference type="PROSITE" id="PS50011">
    <property type="entry name" value="PROTEIN_KINASE_DOM"/>
    <property type="match status" value="1"/>
</dbReference>
<dbReference type="InterPro" id="IPR048637">
    <property type="entry name" value="MELK_UBA"/>
</dbReference>
<gene>
    <name evidence="19" type="ORF">MSPICULIGERA_LOCUS10452</name>
</gene>
<dbReference type="GO" id="GO:0005737">
    <property type="term" value="C:cytoplasm"/>
    <property type="evidence" value="ECO:0007669"/>
    <property type="project" value="TreeGrafter"/>
</dbReference>
<comment type="catalytic activity">
    <reaction evidence="14">
        <text>L-seryl-[protein] + ATP = O-phospho-L-seryl-[protein] + ADP + H(+)</text>
        <dbReference type="Rhea" id="RHEA:17989"/>
        <dbReference type="Rhea" id="RHEA-COMP:9863"/>
        <dbReference type="Rhea" id="RHEA-COMP:11604"/>
        <dbReference type="ChEBI" id="CHEBI:15378"/>
        <dbReference type="ChEBI" id="CHEBI:29999"/>
        <dbReference type="ChEBI" id="CHEBI:30616"/>
        <dbReference type="ChEBI" id="CHEBI:83421"/>
        <dbReference type="ChEBI" id="CHEBI:456216"/>
        <dbReference type="EC" id="2.7.11.1"/>
    </reaction>
</comment>
<dbReference type="EMBL" id="CATQJA010002589">
    <property type="protein sequence ID" value="CAJ0572058.1"/>
    <property type="molecule type" value="Genomic_DNA"/>
</dbReference>
<keyword evidence="7 15" id="KW-0547">Nucleotide-binding</keyword>
<dbReference type="Pfam" id="PF02149">
    <property type="entry name" value="KA1"/>
    <property type="match status" value="1"/>
</dbReference>
<dbReference type="InterPro" id="IPR011009">
    <property type="entry name" value="Kinase-like_dom_sf"/>
</dbReference>
<dbReference type="FunFam" id="3.30.200.20:FF:000042">
    <property type="entry name" value="Aurora kinase A"/>
    <property type="match status" value="1"/>
</dbReference>
<reference evidence="19" key="1">
    <citation type="submission" date="2023-06" db="EMBL/GenBank/DDBJ databases">
        <authorList>
            <person name="Delattre M."/>
        </authorList>
    </citation>
    <scope>NUCLEOTIDE SEQUENCE</scope>
    <source>
        <strain evidence="19">AF72</strain>
    </source>
</reference>
<protein>
    <recommendedName>
        <fullName evidence="3">non-specific serine/threonine protein kinase</fullName>
        <ecNumber evidence="3">2.7.11.1</ecNumber>
    </recommendedName>
</protein>
<keyword evidence="9 15" id="KW-0067">ATP-binding</keyword>
<sequence length="675" mass="76209">MGTHSYPVAKRHPNSVLEGFYALHDELGCGGFGKVRLATHLATQQKVAIKIIDKKAIGDDLPRVRTELEALKTLCHQNICRLYHSIETDDKFFIVMEYCAGGEMFDYIVKKERLEESEARHFFRQLVQGMAYIHSQGFAHRDLKPENLLLTEDLHLKVIDFGLCARPGSMNKMLETCCGSPAYAAPELVLGQPYMGNEADVWSMGVLLYALLCGRLPFEDDNVQVLYRRVAKGAYEEPDFLSKGSKEILREMLQTDPSKRITIPNLLIHPWMNRNFTNPIKWKSIYNWEVIDTEVAAEMAFYYKKKPDQMIELIKEWKFDYMTATYFILLRLKTRRQTFAMPPPPRIKGDFPNIITSPTIHASLEHCLDKSGIEEQLAGMSIRDSASDDSNGYSRFVKPLAPLNHKESYANAMMSMDAMIGENGKPEPSSTPRPRIVPRTSAQHSGNKENCNSTEQPRKPRTGQRACRASSLRVRGPATKEKENTSGGTLAAQYRQVYATPQRNSQDTPTSTPRAHSTDRGATGSPVSTGGSYNDGRTPRSTTKSRALRTRVFASLERKADRVFNMLTPKKSKNDSPQILKNTKGLVNVSITSSKEPNRVRNELEKIFEQQGMKYELKGWKISGSKQTGTQKMTVELEVVIVESLGYVGIKRKRLNGDAFLYKRVCEQVLQMAGL</sequence>
<keyword evidence="5" id="KW-0723">Serine/threonine-protein kinase</keyword>
<dbReference type="InterPro" id="IPR028375">
    <property type="entry name" value="KA1/Ssp2_C"/>
</dbReference>
<dbReference type="InterPro" id="IPR017441">
    <property type="entry name" value="Protein_kinase_ATP_BS"/>
</dbReference>
<keyword evidence="6" id="KW-0808">Transferase</keyword>
<dbReference type="PANTHER" id="PTHR24346:SF30">
    <property type="entry name" value="MATERNAL EMBRYONIC LEUCINE ZIPPER KINASE"/>
    <property type="match status" value="1"/>
</dbReference>
<dbReference type="CDD" id="cd12198">
    <property type="entry name" value="MELK_C"/>
    <property type="match status" value="1"/>
</dbReference>
<comment type="catalytic activity">
    <reaction evidence="13">
        <text>L-threonyl-[protein] + ATP = O-phospho-L-threonyl-[protein] + ADP + H(+)</text>
        <dbReference type="Rhea" id="RHEA:46608"/>
        <dbReference type="Rhea" id="RHEA-COMP:11060"/>
        <dbReference type="Rhea" id="RHEA-COMP:11605"/>
        <dbReference type="ChEBI" id="CHEBI:15378"/>
        <dbReference type="ChEBI" id="CHEBI:30013"/>
        <dbReference type="ChEBI" id="CHEBI:30616"/>
        <dbReference type="ChEBI" id="CHEBI:61977"/>
        <dbReference type="ChEBI" id="CHEBI:456216"/>
        <dbReference type="EC" id="2.7.11.1"/>
    </reaction>
</comment>
<keyword evidence="8" id="KW-0418">Kinase</keyword>
<feature type="binding site" evidence="15">
    <location>
        <position position="50"/>
    </location>
    <ligand>
        <name>ATP</name>
        <dbReference type="ChEBI" id="CHEBI:30616"/>
    </ligand>
</feature>
<feature type="compositionally biased region" description="Polar residues" evidence="16">
    <location>
        <begin position="499"/>
        <end position="515"/>
    </location>
</feature>
<dbReference type="FunFam" id="1.10.510.10:FF:000271">
    <property type="entry name" value="Non-specific serine/threonine protein kinase"/>
    <property type="match status" value="1"/>
</dbReference>
<dbReference type="PANTHER" id="PTHR24346">
    <property type="entry name" value="MAP/MICROTUBULE AFFINITY-REGULATING KINASE"/>
    <property type="match status" value="1"/>
</dbReference>
<evidence type="ECO:0000313" key="20">
    <source>
        <dbReference type="Proteomes" id="UP001177023"/>
    </source>
</evidence>
<evidence type="ECO:0000256" key="10">
    <source>
        <dbReference type="ARBA" id="ARBA00023121"/>
    </source>
</evidence>
<dbReference type="Pfam" id="PF00069">
    <property type="entry name" value="Pkinase"/>
    <property type="match status" value="1"/>
</dbReference>
<dbReference type="PROSITE" id="PS00107">
    <property type="entry name" value="PROTEIN_KINASE_ATP"/>
    <property type="match status" value="1"/>
</dbReference>
<dbReference type="SUPFAM" id="SSF103243">
    <property type="entry name" value="KA1-like"/>
    <property type="match status" value="1"/>
</dbReference>
<name>A0AA36CPP8_9BILA</name>
<evidence type="ECO:0000256" key="14">
    <source>
        <dbReference type="ARBA" id="ARBA00048679"/>
    </source>
</evidence>
<dbReference type="GO" id="GO:0008289">
    <property type="term" value="F:lipid binding"/>
    <property type="evidence" value="ECO:0007669"/>
    <property type="project" value="UniProtKB-KW"/>
</dbReference>
<comment type="subcellular location">
    <subcellularLocation>
        <location evidence="1">Cell membrane</location>
        <topology evidence="1">Peripheral membrane protein</topology>
    </subcellularLocation>
</comment>
<feature type="region of interest" description="Disordered" evidence="16">
    <location>
        <begin position="419"/>
        <end position="549"/>
    </location>
</feature>
<dbReference type="Gene3D" id="3.30.310.80">
    <property type="entry name" value="Kinase associated domain 1, KA1"/>
    <property type="match status" value="1"/>
</dbReference>
<evidence type="ECO:0000256" key="5">
    <source>
        <dbReference type="ARBA" id="ARBA00022527"/>
    </source>
</evidence>
<dbReference type="GO" id="GO:0004674">
    <property type="term" value="F:protein serine/threonine kinase activity"/>
    <property type="evidence" value="ECO:0007669"/>
    <property type="project" value="UniProtKB-KW"/>
</dbReference>
<evidence type="ECO:0000256" key="6">
    <source>
        <dbReference type="ARBA" id="ARBA00022679"/>
    </source>
</evidence>
<evidence type="ECO:0000256" key="11">
    <source>
        <dbReference type="ARBA" id="ARBA00023136"/>
    </source>
</evidence>
<keyword evidence="10" id="KW-0446">Lipid-binding</keyword>
<dbReference type="PROSITE" id="PS00108">
    <property type="entry name" value="PROTEIN_KINASE_ST"/>
    <property type="match status" value="1"/>
</dbReference>
<comment type="similarity">
    <text evidence="2">Belongs to the protein kinase superfamily. CAMK Ser/Thr protein kinase family. SNF1 subfamily.</text>
</comment>
<dbReference type="SMART" id="SM00220">
    <property type="entry name" value="S_TKc"/>
    <property type="match status" value="1"/>
</dbReference>
<feature type="non-terminal residue" evidence="19">
    <location>
        <position position="675"/>
    </location>
</feature>
<comment type="caution">
    <text evidence="19">The sequence shown here is derived from an EMBL/GenBank/DDBJ whole genome shotgun (WGS) entry which is preliminary data.</text>
</comment>
<dbReference type="Proteomes" id="UP001177023">
    <property type="component" value="Unassembled WGS sequence"/>
</dbReference>
<organism evidence="19 20">
    <name type="scientific">Mesorhabditis spiculigera</name>
    <dbReference type="NCBI Taxonomy" id="96644"/>
    <lineage>
        <taxon>Eukaryota</taxon>
        <taxon>Metazoa</taxon>
        <taxon>Ecdysozoa</taxon>
        <taxon>Nematoda</taxon>
        <taxon>Chromadorea</taxon>
        <taxon>Rhabditida</taxon>
        <taxon>Rhabditina</taxon>
        <taxon>Rhabditomorpha</taxon>
        <taxon>Rhabditoidea</taxon>
        <taxon>Rhabditidae</taxon>
        <taxon>Mesorhabditinae</taxon>
        <taxon>Mesorhabditis</taxon>
    </lineage>
</organism>
<evidence type="ECO:0000256" key="4">
    <source>
        <dbReference type="ARBA" id="ARBA00022475"/>
    </source>
</evidence>
<dbReference type="CDD" id="cd14341">
    <property type="entry name" value="UBA_MELK"/>
    <property type="match status" value="1"/>
</dbReference>
<evidence type="ECO:0000259" key="17">
    <source>
        <dbReference type="PROSITE" id="PS50011"/>
    </source>
</evidence>
<evidence type="ECO:0000256" key="8">
    <source>
        <dbReference type="ARBA" id="ARBA00022777"/>
    </source>
</evidence>
<dbReference type="InterPro" id="IPR008271">
    <property type="entry name" value="Ser/Thr_kinase_AS"/>
</dbReference>
<keyword evidence="4" id="KW-1003">Cell membrane</keyword>
<evidence type="ECO:0000256" key="2">
    <source>
        <dbReference type="ARBA" id="ARBA00006234"/>
    </source>
</evidence>
<dbReference type="AlphaFoldDB" id="A0AA36CPP8"/>
<dbReference type="PROSITE" id="PS50032">
    <property type="entry name" value="KA1"/>
    <property type="match status" value="1"/>
</dbReference>
<evidence type="ECO:0000256" key="12">
    <source>
        <dbReference type="ARBA" id="ARBA00023306"/>
    </source>
</evidence>
<evidence type="ECO:0000259" key="18">
    <source>
        <dbReference type="PROSITE" id="PS50032"/>
    </source>
</evidence>
<dbReference type="GO" id="GO:0035556">
    <property type="term" value="P:intracellular signal transduction"/>
    <property type="evidence" value="ECO:0007669"/>
    <property type="project" value="TreeGrafter"/>
</dbReference>
<dbReference type="EC" id="2.7.11.1" evidence="3"/>
<evidence type="ECO:0000256" key="13">
    <source>
        <dbReference type="ARBA" id="ARBA00047899"/>
    </source>
</evidence>
<keyword evidence="20" id="KW-1185">Reference proteome</keyword>
<dbReference type="GO" id="GO:0005524">
    <property type="term" value="F:ATP binding"/>
    <property type="evidence" value="ECO:0007669"/>
    <property type="project" value="UniProtKB-UniRule"/>
</dbReference>
<proteinExistence type="inferred from homology"/>
<dbReference type="GO" id="GO:0005886">
    <property type="term" value="C:plasma membrane"/>
    <property type="evidence" value="ECO:0007669"/>
    <property type="project" value="UniProtKB-SubCell"/>
</dbReference>
<keyword evidence="11" id="KW-0472">Membrane</keyword>